<evidence type="ECO:0000256" key="1">
    <source>
        <dbReference type="SAM" id="Phobius"/>
    </source>
</evidence>
<dbReference type="Proteomes" id="UP000767446">
    <property type="component" value="Unassembled WGS sequence"/>
</dbReference>
<proteinExistence type="predicted"/>
<dbReference type="NCBIfam" id="NF005653">
    <property type="entry name" value="PRK07424.1"/>
    <property type="match status" value="1"/>
</dbReference>
<organism evidence="3 4">
    <name type="scientific">Gomphosphaeria aponina SAG 52.96 = DSM 107014</name>
    <dbReference type="NCBI Taxonomy" id="1521640"/>
    <lineage>
        <taxon>Bacteria</taxon>
        <taxon>Bacillati</taxon>
        <taxon>Cyanobacteriota</taxon>
        <taxon>Cyanophyceae</taxon>
        <taxon>Oscillatoriophycideae</taxon>
        <taxon>Chroococcales</taxon>
        <taxon>Gomphosphaeriaceae</taxon>
        <taxon>Gomphosphaeria</taxon>
    </lineage>
</organism>
<dbReference type="NCBIfam" id="NF009035">
    <property type="entry name" value="PRK12367.1"/>
    <property type="match status" value="1"/>
</dbReference>
<feature type="transmembrane region" description="Helical" evidence="1">
    <location>
        <begin position="94"/>
        <end position="112"/>
    </location>
</feature>
<dbReference type="AlphaFoldDB" id="A0A941JMR7"/>
<evidence type="ECO:0000313" key="3">
    <source>
        <dbReference type="EMBL" id="MBR8828524.1"/>
    </source>
</evidence>
<sequence length="410" mass="46004">MIGAGITTTSIALGSVLWVELVRDLYHMLSHYWQPLYRLHVWHHRVFRRDLSVMSETIYRQAQWYNDVPESLVMLLLSLVLVGIIYGWGITGGWAAWAGSIYTLTFLAGAIARGSGVPYADKITDITHRQGDFTEKPARWLVNRPYHWRHHFDNQNAYYCGTFTLVDKLMGTALSLKGKKIGVTGASGSLGRALLKYLQLQGAKVIALSCGKENISITVNAEEIAVPTITWEIGKELELEEKLAAIDILIINHGTNVHGNRTMEAIASSYEVNAFSGLRLMELFFTTIRTNEDLVRKEVWVNTSEAEVNPAFSPLYELSKRTMGDLVTLRRLDAPCVVRKLILGPFKSNLNPIGVMSPDVVAAQVVNLAQRDFRNIIVTINPLTFIAFPIKEFFVSSYFKLFSHGATLQK</sequence>
<dbReference type="EMBL" id="JADQBC010000074">
    <property type="protein sequence ID" value="MBR8828524.1"/>
    <property type="molecule type" value="Genomic_DNA"/>
</dbReference>
<keyword evidence="1" id="KW-0812">Transmembrane</keyword>
<evidence type="ECO:0000259" key="2">
    <source>
        <dbReference type="Pfam" id="PF01370"/>
    </source>
</evidence>
<feature type="transmembrane region" description="Helical" evidence="1">
    <location>
        <begin position="68"/>
        <end position="88"/>
    </location>
</feature>
<dbReference type="InterPro" id="IPR001509">
    <property type="entry name" value="Epimerase_deHydtase"/>
</dbReference>
<dbReference type="SUPFAM" id="SSF51735">
    <property type="entry name" value="NAD(P)-binding Rossmann-fold domains"/>
    <property type="match status" value="1"/>
</dbReference>
<evidence type="ECO:0000313" key="4">
    <source>
        <dbReference type="Proteomes" id="UP000767446"/>
    </source>
</evidence>
<dbReference type="Gene3D" id="3.40.50.720">
    <property type="entry name" value="NAD(P)-binding Rossmann-like Domain"/>
    <property type="match status" value="1"/>
</dbReference>
<reference evidence="3" key="1">
    <citation type="submission" date="2021-02" db="EMBL/GenBank/DDBJ databases">
        <title>Metagenome analyses of Stigonema ocellatum DSM 106950, Chlorogloea purpurea SAG 13.99 and Gomphosphaeria aponina DSM 107014.</title>
        <authorList>
            <person name="Marter P."/>
            <person name="Huang S."/>
        </authorList>
    </citation>
    <scope>NUCLEOTIDE SEQUENCE</scope>
    <source>
        <strain evidence="3">JP213</strain>
    </source>
</reference>
<dbReference type="InterPro" id="IPR036291">
    <property type="entry name" value="NAD(P)-bd_dom_sf"/>
</dbReference>
<feature type="domain" description="NAD-dependent epimerase/dehydratase" evidence="2">
    <location>
        <begin position="183"/>
        <end position="285"/>
    </location>
</feature>
<name>A0A941JMR7_9CHRO</name>
<comment type="caution">
    <text evidence="3">The sequence shown here is derived from an EMBL/GenBank/DDBJ whole genome shotgun (WGS) entry which is preliminary data.</text>
</comment>
<dbReference type="Pfam" id="PF01370">
    <property type="entry name" value="Epimerase"/>
    <property type="match status" value="1"/>
</dbReference>
<accession>A0A941JMR7</accession>
<protein>
    <submittedName>
        <fullName evidence="3">Bifunctional sterol desaturase/short chain dehydrogenase</fullName>
    </submittedName>
</protein>
<keyword evidence="1" id="KW-0472">Membrane</keyword>
<gene>
    <name evidence="3" type="ORF">DSM107014_11600</name>
</gene>
<keyword evidence="1" id="KW-1133">Transmembrane helix</keyword>